<sequence>MKRIGSFGRRHPKKLILLAVLLIAYYFCLPKNLFKSPTATVVESKQGSLLGAMIADDGQWRFSEVDSVPSKFKACILQFEDAHFYQHPGFNPIAIVKAIKANISAGRTVRGGSTLTQQVIRLARNGKSRSYFEKFIELIWATRLELNRSKEDILKLYASHAPFGGNVVGIDVASWRYFGLRPHQLSWAESATLAVLPNAPSLIYPGKNQIKLLDKRNRLLKKLFEKQVIDQTTYELSLLEELPQKPYPLPKTASHLVQYLAKKNKAERIKTTVDENLQRNVNAIVQKHYQNLKQNQVHNAAVLVLDVNTREVLSYVGNTATTKEHQKDVDMVQANRSTGSIIKPLLYTAMLDAGELLPDMLVPDVPTQIAGYAPENFNESYSGAVEAKKALARSLNIPAIRLLQQYELEKFRDQLNFFELGGINKPADHYGLTLILGGAESNLWDLCKTYANLASTLNHFNTSSSEYFKNEFTDLILKTDQTVDFGKLSTEKTVFDAGSIYLTFQAMKEVNRPEGDESWQFFDSSKEIAWKTGTSFGNKDAWAIGVTTDHVVGIWVGNADGEGRPNVTGVSSAAPLLFDVFDVLPRSKWFQKPLDEFTDIEVCSQSGYLATDICPTKTISIPNKQNYVSECKYHQMVYLDQAKQFRVNSSCAELASAVSESWFVLPPLMQFYYRTKHPSYKVLPPFQKGCSNNSASPMDFIYPKNGSSITLTKGFNGKTNELILKLAHTKPETEVYWYIDETFVGQTKNFHEMAVLPSKGKHRIMVLDAYGNEIVVSISIQ</sequence>
<evidence type="ECO:0000256" key="4">
    <source>
        <dbReference type="ARBA" id="ARBA00022645"/>
    </source>
</evidence>
<evidence type="ECO:0000256" key="6">
    <source>
        <dbReference type="ARBA" id="ARBA00022676"/>
    </source>
</evidence>
<evidence type="ECO:0000256" key="1">
    <source>
        <dbReference type="ARBA" id="ARBA00004752"/>
    </source>
</evidence>
<keyword evidence="5" id="KW-0645">Protease</keyword>
<evidence type="ECO:0000256" key="10">
    <source>
        <dbReference type="ARBA" id="ARBA00044770"/>
    </source>
</evidence>
<protein>
    <recommendedName>
        <fullName evidence="10">peptidoglycan glycosyltransferase</fullName>
        <ecNumber evidence="10">2.4.99.28</ecNumber>
    </recommendedName>
</protein>
<evidence type="ECO:0000256" key="11">
    <source>
        <dbReference type="ARBA" id="ARBA00049902"/>
    </source>
</evidence>
<dbReference type="SUPFAM" id="SSF56601">
    <property type="entry name" value="beta-lactamase/transpeptidase-like"/>
    <property type="match status" value="1"/>
</dbReference>
<dbReference type="Gene3D" id="1.10.3810.10">
    <property type="entry name" value="Biosynthetic peptidoglycan transglycosylase-like"/>
    <property type="match status" value="1"/>
</dbReference>
<name>A0ABS5W9K1_9FLAO</name>
<comment type="caution">
    <text evidence="15">The sequence shown here is derived from an EMBL/GenBank/DDBJ whole genome shotgun (WGS) entry which is preliminary data.</text>
</comment>
<evidence type="ECO:0000256" key="3">
    <source>
        <dbReference type="ARBA" id="ARBA00007739"/>
    </source>
</evidence>
<comment type="catalytic activity">
    <reaction evidence="11">
        <text>[GlcNAc-(1-&gt;4)-Mur2Ac(oyl-L-Ala-gamma-D-Glu-L-Lys-D-Ala-D-Ala)](n)-di-trans,octa-cis-undecaprenyl diphosphate + beta-D-GlcNAc-(1-&gt;4)-Mur2Ac(oyl-L-Ala-gamma-D-Glu-L-Lys-D-Ala-D-Ala)-di-trans,octa-cis-undecaprenyl diphosphate = [GlcNAc-(1-&gt;4)-Mur2Ac(oyl-L-Ala-gamma-D-Glu-L-Lys-D-Ala-D-Ala)](n+1)-di-trans,octa-cis-undecaprenyl diphosphate + di-trans,octa-cis-undecaprenyl diphosphate + H(+)</text>
        <dbReference type="Rhea" id="RHEA:23708"/>
        <dbReference type="Rhea" id="RHEA-COMP:9602"/>
        <dbReference type="Rhea" id="RHEA-COMP:9603"/>
        <dbReference type="ChEBI" id="CHEBI:15378"/>
        <dbReference type="ChEBI" id="CHEBI:58405"/>
        <dbReference type="ChEBI" id="CHEBI:60033"/>
        <dbReference type="ChEBI" id="CHEBI:78435"/>
        <dbReference type="EC" id="2.4.99.28"/>
    </reaction>
</comment>
<dbReference type="InterPro" id="IPR009647">
    <property type="entry name" value="PBP_C"/>
</dbReference>
<dbReference type="InterPro" id="IPR023346">
    <property type="entry name" value="Lysozyme-like_dom_sf"/>
</dbReference>
<dbReference type="RefSeq" id="WP_214610355.1">
    <property type="nucleotide sequence ID" value="NZ_JACATN010000001.1"/>
</dbReference>
<keyword evidence="9" id="KW-0511">Multifunctional enzyme</keyword>
<keyword evidence="4" id="KW-0121">Carboxypeptidase</keyword>
<comment type="similarity">
    <text evidence="3">In the N-terminal section; belongs to the glycosyltransferase 51 family.</text>
</comment>
<dbReference type="InterPro" id="IPR036950">
    <property type="entry name" value="PBP_transglycosylase"/>
</dbReference>
<evidence type="ECO:0000256" key="5">
    <source>
        <dbReference type="ARBA" id="ARBA00022670"/>
    </source>
</evidence>
<evidence type="ECO:0000313" key="16">
    <source>
        <dbReference type="Proteomes" id="UP000740413"/>
    </source>
</evidence>
<evidence type="ECO:0000256" key="7">
    <source>
        <dbReference type="ARBA" id="ARBA00022679"/>
    </source>
</evidence>
<evidence type="ECO:0000259" key="13">
    <source>
        <dbReference type="Pfam" id="PF00912"/>
    </source>
</evidence>
<dbReference type="Pfam" id="PF06832">
    <property type="entry name" value="BiPBP_C"/>
    <property type="match status" value="1"/>
</dbReference>
<dbReference type="PANTHER" id="PTHR32282">
    <property type="entry name" value="BINDING PROTEIN TRANSPEPTIDASE, PUTATIVE-RELATED"/>
    <property type="match status" value="1"/>
</dbReference>
<dbReference type="Gene3D" id="3.40.710.10">
    <property type="entry name" value="DD-peptidase/beta-lactamase superfamily"/>
    <property type="match status" value="1"/>
</dbReference>
<dbReference type="InterPro" id="IPR001264">
    <property type="entry name" value="Glyco_trans_51"/>
</dbReference>
<dbReference type="InterPro" id="IPR011815">
    <property type="entry name" value="PBP_1c"/>
</dbReference>
<proteinExistence type="inferred from homology"/>
<keyword evidence="6" id="KW-0328">Glycosyltransferase</keyword>
<feature type="domain" description="Penicillin-binding C-terminal" evidence="14">
    <location>
        <begin position="689"/>
        <end position="776"/>
    </location>
</feature>
<evidence type="ECO:0000259" key="12">
    <source>
        <dbReference type="Pfam" id="PF00905"/>
    </source>
</evidence>
<dbReference type="SUPFAM" id="SSF53955">
    <property type="entry name" value="Lysozyme-like"/>
    <property type="match status" value="1"/>
</dbReference>
<dbReference type="Pfam" id="PF00912">
    <property type="entry name" value="Transgly"/>
    <property type="match status" value="1"/>
</dbReference>
<feature type="domain" description="Glycosyl transferase family 51" evidence="13">
    <location>
        <begin position="59"/>
        <end position="223"/>
    </location>
</feature>
<evidence type="ECO:0000256" key="2">
    <source>
        <dbReference type="ARBA" id="ARBA00007090"/>
    </source>
</evidence>
<dbReference type="EC" id="2.4.99.28" evidence="10"/>
<accession>A0ABS5W9K1</accession>
<evidence type="ECO:0000313" key="15">
    <source>
        <dbReference type="EMBL" id="MBT2160098.1"/>
    </source>
</evidence>
<dbReference type="PANTHER" id="PTHR32282:SF15">
    <property type="entry name" value="PENICILLIN-BINDING PROTEIN 1C"/>
    <property type="match status" value="1"/>
</dbReference>
<dbReference type="EMBL" id="JACATN010000001">
    <property type="protein sequence ID" value="MBT2160098.1"/>
    <property type="molecule type" value="Genomic_DNA"/>
</dbReference>
<keyword evidence="16" id="KW-1185">Reference proteome</keyword>
<comment type="pathway">
    <text evidence="1">Cell wall biogenesis; peptidoglycan biosynthesis.</text>
</comment>
<evidence type="ECO:0000259" key="14">
    <source>
        <dbReference type="Pfam" id="PF06832"/>
    </source>
</evidence>
<dbReference type="InterPro" id="IPR001460">
    <property type="entry name" value="PCN-bd_Tpept"/>
</dbReference>
<dbReference type="InterPro" id="IPR050396">
    <property type="entry name" value="Glycosyltr_51/Transpeptidase"/>
</dbReference>
<reference evidence="16" key="1">
    <citation type="submission" date="2023-07" db="EMBL/GenBank/DDBJ databases">
        <title>Zobellia barbeyronii sp. nov., a new marine flavobacterium, isolated from green and red algae.</title>
        <authorList>
            <person name="Nedashkovskaya O.I."/>
            <person name="Otstavnykh N."/>
            <person name="Zhukova N."/>
            <person name="Guzev K."/>
            <person name="Chausova V."/>
            <person name="Tekutyeva L."/>
            <person name="Mikhailov V."/>
            <person name="Isaeva M."/>
        </authorList>
    </citation>
    <scope>NUCLEOTIDE SEQUENCE [LARGE SCALE GENOMIC DNA]</scope>
    <source>
        <strain evidence="16">KMM 6746</strain>
    </source>
</reference>
<keyword evidence="7" id="KW-0808">Transferase</keyword>
<dbReference type="Proteomes" id="UP000740413">
    <property type="component" value="Unassembled WGS sequence"/>
</dbReference>
<feature type="domain" description="Penicillin-binding protein transpeptidase" evidence="12">
    <location>
        <begin position="301"/>
        <end position="556"/>
    </location>
</feature>
<gene>
    <name evidence="15" type="primary">pbpC</name>
    <name evidence="15" type="ORF">HW347_02410</name>
</gene>
<dbReference type="NCBIfam" id="TIGR02073">
    <property type="entry name" value="PBP_1c"/>
    <property type="match status" value="1"/>
</dbReference>
<comment type="similarity">
    <text evidence="2">In the C-terminal section; belongs to the transpeptidase family.</text>
</comment>
<evidence type="ECO:0000256" key="8">
    <source>
        <dbReference type="ARBA" id="ARBA00022801"/>
    </source>
</evidence>
<dbReference type="InterPro" id="IPR012338">
    <property type="entry name" value="Beta-lactam/transpept-like"/>
</dbReference>
<dbReference type="Pfam" id="PF00905">
    <property type="entry name" value="Transpeptidase"/>
    <property type="match status" value="1"/>
</dbReference>
<organism evidence="15 16">
    <name type="scientific">Zobellia barbeyronii</name>
    <dbReference type="NCBI Taxonomy" id="2748009"/>
    <lineage>
        <taxon>Bacteria</taxon>
        <taxon>Pseudomonadati</taxon>
        <taxon>Bacteroidota</taxon>
        <taxon>Flavobacteriia</taxon>
        <taxon>Flavobacteriales</taxon>
        <taxon>Flavobacteriaceae</taxon>
        <taxon>Zobellia</taxon>
    </lineage>
</organism>
<keyword evidence="8" id="KW-0378">Hydrolase</keyword>
<evidence type="ECO:0000256" key="9">
    <source>
        <dbReference type="ARBA" id="ARBA00023268"/>
    </source>
</evidence>